<proteinExistence type="predicted"/>
<keyword evidence="2" id="KW-1185">Reference proteome</keyword>
<dbReference type="Proteomes" id="UP000199202">
    <property type="component" value="Unassembled WGS sequence"/>
</dbReference>
<dbReference type="AlphaFoldDB" id="A0A1G9BZY0"/>
<dbReference type="EMBL" id="FNDJ01000016">
    <property type="protein sequence ID" value="SDK44970.1"/>
    <property type="molecule type" value="Genomic_DNA"/>
</dbReference>
<reference evidence="1 2" key="1">
    <citation type="submission" date="2016-10" db="EMBL/GenBank/DDBJ databases">
        <authorList>
            <person name="de Groot N.N."/>
        </authorList>
    </citation>
    <scope>NUCLEOTIDE SEQUENCE [LARGE SCALE GENOMIC DNA]</scope>
    <source>
        <strain evidence="1 2">CGMCC 4.6533</strain>
    </source>
</reference>
<organism evidence="1 2">
    <name type="scientific">Nonomuraea jiangxiensis</name>
    <dbReference type="NCBI Taxonomy" id="633440"/>
    <lineage>
        <taxon>Bacteria</taxon>
        <taxon>Bacillati</taxon>
        <taxon>Actinomycetota</taxon>
        <taxon>Actinomycetes</taxon>
        <taxon>Streptosporangiales</taxon>
        <taxon>Streptosporangiaceae</taxon>
        <taxon>Nonomuraea</taxon>
    </lineage>
</organism>
<protein>
    <submittedName>
        <fullName evidence="1">Uncharacterized protein</fullName>
    </submittedName>
</protein>
<gene>
    <name evidence="1" type="ORF">SAMN05421869_11626</name>
</gene>
<accession>A0A1G9BZY0</accession>
<evidence type="ECO:0000313" key="2">
    <source>
        <dbReference type="Proteomes" id="UP000199202"/>
    </source>
</evidence>
<evidence type="ECO:0000313" key="1">
    <source>
        <dbReference type="EMBL" id="SDK44970.1"/>
    </source>
</evidence>
<dbReference type="RefSeq" id="WP_090939895.1">
    <property type="nucleotide sequence ID" value="NZ_FNDJ01000016.1"/>
</dbReference>
<name>A0A1G9BZY0_9ACTN</name>
<sequence>MTLRDDTATGRELEEFTLPDLPERISARKGHLLFHQVVANTLSVSDVFPSRCPSNTPGPG</sequence>